<name>A0A5J4QRI7_9ZZZZ</name>
<feature type="domain" description="BACON" evidence="1">
    <location>
        <begin position="57"/>
        <end position="116"/>
    </location>
</feature>
<proteinExistence type="predicted"/>
<evidence type="ECO:0000259" key="1">
    <source>
        <dbReference type="Pfam" id="PF13004"/>
    </source>
</evidence>
<accession>A0A5J4QRI7</accession>
<feature type="domain" description="BACON" evidence="1">
    <location>
        <begin position="160"/>
        <end position="217"/>
    </location>
</feature>
<dbReference type="InterPro" id="IPR053139">
    <property type="entry name" value="Surface_bspA-like"/>
</dbReference>
<dbReference type="Gene3D" id="3.80.10.10">
    <property type="entry name" value="Ribonuclease Inhibitor"/>
    <property type="match status" value="3"/>
</dbReference>
<comment type="caution">
    <text evidence="2">The sequence shown here is derived from an EMBL/GenBank/DDBJ whole genome shotgun (WGS) entry which is preliminary data.</text>
</comment>
<dbReference type="Pfam" id="PF13306">
    <property type="entry name" value="LRR_5"/>
    <property type="match status" value="2"/>
</dbReference>
<dbReference type="EMBL" id="SNRY01002760">
    <property type="protein sequence ID" value="KAA6323634.1"/>
    <property type="molecule type" value="Genomic_DNA"/>
</dbReference>
<dbReference type="PANTHER" id="PTHR45661">
    <property type="entry name" value="SURFACE ANTIGEN"/>
    <property type="match status" value="1"/>
</dbReference>
<dbReference type="Gene3D" id="2.60.40.10">
    <property type="entry name" value="Immunoglobulins"/>
    <property type="match status" value="2"/>
</dbReference>
<dbReference type="AlphaFoldDB" id="A0A5J4QRI7"/>
<gene>
    <name evidence="2" type="ORF">EZS27_026947</name>
</gene>
<dbReference type="CDD" id="cd14948">
    <property type="entry name" value="BACON"/>
    <property type="match status" value="1"/>
</dbReference>
<dbReference type="InterPro" id="IPR013783">
    <property type="entry name" value="Ig-like_fold"/>
</dbReference>
<protein>
    <recommendedName>
        <fullName evidence="1">BACON domain-containing protein</fullName>
    </recommendedName>
</protein>
<dbReference type="PANTHER" id="PTHR45661:SF3">
    <property type="entry name" value="IG-LIKE DOMAIN-CONTAINING PROTEIN"/>
    <property type="match status" value="1"/>
</dbReference>
<sequence length="552" mass="60649">MARKFLLLTALFAVTLFSCEENDETSIITIDSVLTQYIENEGGEFTIDISSNAAYEVSITDNPKWLTVIEPVTRAVESSKIKLKADPNTDASSREAIVIVKDSKSDTSTRFKIIQNPANPTLILVDENGKPLEELVATVEVEGGKIQVYVNANVPFDVATDPTIEWIKSTKSQDNKSVTLEITSHTAEHTKYVARSGTVYFASGDGKVSAKFIVTQNARKAGIYTVTEVGQLEALVLELEDESTIKTLKNVTISGPLNDDDIKAINSLFRELSVLNLKDAQFEKVPFEAFYRQDASAKTLTSITLPEGVTEIEERAFNGSFFLSEVKLPSTLIKIGNYAFNSCDSLRSITIPRSVEVIGNYTFAYSQQLEHVIFEEESQLDTIKTYAFNYTNLGGEFVIPNSVRFIGDWAFSQSFRDEKRPASVKFGNNIESIGTSIFRNNSYLIAVNIPDFTIKAIPNTAFYSTSLTTVVIGEGIETIGTQAFFAAPTNPTITSVTFPATLKSIGANAFQNQSLLLEASIPVGTTYNATNSFHTNTVVTTFEPKLDSELGF</sequence>
<organism evidence="2">
    <name type="scientific">termite gut metagenome</name>
    <dbReference type="NCBI Taxonomy" id="433724"/>
    <lineage>
        <taxon>unclassified sequences</taxon>
        <taxon>metagenomes</taxon>
        <taxon>organismal metagenomes</taxon>
    </lineage>
</organism>
<dbReference type="InterPro" id="IPR024361">
    <property type="entry name" value="BACON"/>
</dbReference>
<dbReference type="PROSITE" id="PS51257">
    <property type="entry name" value="PROKAR_LIPOPROTEIN"/>
    <property type="match status" value="1"/>
</dbReference>
<reference evidence="2" key="1">
    <citation type="submission" date="2019-03" db="EMBL/GenBank/DDBJ databases">
        <title>Single cell metagenomics reveals metabolic interactions within the superorganism composed of flagellate Streblomastix strix and complex community of Bacteroidetes bacteria on its surface.</title>
        <authorList>
            <person name="Treitli S.C."/>
            <person name="Kolisko M."/>
            <person name="Husnik F."/>
            <person name="Keeling P."/>
            <person name="Hampl V."/>
        </authorList>
    </citation>
    <scope>NUCLEOTIDE SEQUENCE</scope>
    <source>
        <strain evidence="2">STM</strain>
    </source>
</reference>
<dbReference type="Pfam" id="PF13004">
    <property type="entry name" value="BACON"/>
    <property type="match status" value="2"/>
</dbReference>
<evidence type="ECO:0000313" key="2">
    <source>
        <dbReference type="EMBL" id="KAA6323634.1"/>
    </source>
</evidence>
<dbReference type="InterPro" id="IPR032675">
    <property type="entry name" value="LRR_dom_sf"/>
</dbReference>
<dbReference type="InterPro" id="IPR026906">
    <property type="entry name" value="LRR_5"/>
</dbReference>
<dbReference type="SUPFAM" id="SSF52058">
    <property type="entry name" value="L domain-like"/>
    <property type="match status" value="1"/>
</dbReference>